<dbReference type="EMBL" id="FNCY01000001">
    <property type="protein sequence ID" value="SDG76313.1"/>
    <property type="molecule type" value="Genomic_DNA"/>
</dbReference>
<dbReference type="OrthoDB" id="7263223at2"/>
<reference evidence="1 2" key="1">
    <citation type="submission" date="2016-10" db="EMBL/GenBank/DDBJ databases">
        <authorList>
            <person name="de Groot N.N."/>
        </authorList>
    </citation>
    <scope>NUCLEOTIDE SEQUENCE [LARGE SCALE GENOMIC DNA]</scope>
    <source>
        <strain evidence="1 2">DSM 5885</strain>
    </source>
</reference>
<sequence length="278" mass="28611">MKLLNQHTIVVRGAGDLATGVIARLVHAGFRVVALESPTPSAIRRTVCLSEAMYEGRAQVEDIEAIRVDTVDAALALLASAGPSGPVPLLADPKAESLAAIKPLALVDAIIAKRNLGTRRGMAPIVVALGPGFEAGVDADAVIETNRGHHLGRILLSGQAEPNTGVPGIIAGAGRERVLYAPVAGVIENLTQIGDQIEADQAVLAVVGEAGRVLVRSALQGTVRGLIRPGYPAHAGLKVADVDPRCVREHCHTISDKARALGGGVLEAVLMLAGRVGA</sequence>
<evidence type="ECO:0000313" key="2">
    <source>
        <dbReference type="Proteomes" id="UP000198607"/>
    </source>
</evidence>
<dbReference type="AlphaFoldDB" id="A0A1G7WWJ3"/>
<dbReference type="InterPro" id="IPR017695">
    <property type="entry name" value="Se-dep_Mo_hydrolase_YqeB"/>
</dbReference>
<accession>A0A1G7WWJ3</accession>
<evidence type="ECO:0000313" key="1">
    <source>
        <dbReference type="EMBL" id="SDG76313.1"/>
    </source>
</evidence>
<dbReference type="NCBIfam" id="TIGR03309">
    <property type="entry name" value="matur_yqeB"/>
    <property type="match status" value="1"/>
</dbReference>
<proteinExistence type="predicted"/>
<keyword evidence="2" id="KW-1185">Reference proteome</keyword>
<dbReference type="STRING" id="83767.SAMN05660652_00656"/>
<name>A0A1G7WWJ3_9RHOO</name>
<dbReference type="Proteomes" id="UP000198607">
    <property type="component" value="Unassembled WGS sequence"/>
</dbReference>
<organism evidence="1 2">
    <name type="scientific">Propionivibrio dicarboxylicus</name>
    <dbReference type="NCBI Taxonomy" id="83767"/>
    <lineage>
        <taxon>Bacteria</taxon>
        <taxon>Pseudomonadati</taxon>
        <taxon>Pseudomonadota</taxon>
        <taxon>Betaproteobacteria</taxon>
        <taxon>Rhodocyclales</taxon>
        <taxon>Rhodocyclaceae</taxon>
        <taxon>Propionivibrio</taxon>
    </lineage>
</organism>
<gene>
    <name evidence="1" type="ORF">SAMN05660652_00656</name>
</gene>
<dbReference type="RefSeq" id="WP_091933289.1">
    <property type="nucleotide sequence ID" value="NZ_FNCY01000001.1"/>
</dbReference>
<protein>
    <submittedName>
        <fullName evidence="1">Xanthine dehydrogenase accessory factor</fullName>
    </submittedName>
</protein>